<dbReference type="STRING" id="1123755.SAMN05444714_0787"/>
<accession>A0A1I6LQP4</accession>
<proteinExistence type="predicted"/>
<gene>
    <name evidence="1" type="ORF">SAMN05444714_0787</name>
</gene>
<dbReference type="Proteomes" id="UP000198926">
    <property type="component" value="Unassembled WGS sequence"/>
</dbReference>
<dbReference type="EMBL" id="FOZM01000001">
    <property type="protein sequence ID" value="SFS05572.1"/>
    <property type="molecule type" value="Genomic_DNA"/>
</dbReference>
<protein>
    <submittedName>
        <fullName evidence="1">Uncharacterized protein</fullName>
    </submittedName>
</protein>
<sequence>MGFPPRTGTISLLKVSTETSGLGGRPTMRGLRRMTKRVVLRV</sequence>
<name>A0A1I6LQP4_9RHOB</name>
<reference evidence="1 2" key="1">
    <citation type="submission" date="2016-10" db="EMBL/GenBank/DDBJ databases">
        <authorList>
            <person name="de Groot N.N."/>
        </authorList>
    </citation>
    <scope>NUCLEOTIDE SEQUENCE [LARGE SCALE GENOMIC DNA]</scope>
    <source>
        <strain evidence="1 2">DSM 29433</strain>
    </source>
</reference>
<dbReference type="AlphaFoldDB" id="A0A1I6LQP4"/>
<keyword evidence="2" id="KW-1185">Reference proteome</keyword>
<evidence type="ECO:0000313" key="1">
    <source>
        <dbReference type="EMBL" id="SFS05572.1"/>
    </source>
</evidence>
<organism evidence="1 2">
    <name type="scientific">Yoonia litorea</name>
    <dbReference type="NCBI Taxonomy" id="1123755"/>
    <lineage>
        <taxon>Bacteria</taxon>
        <taxon>Pseudomonadati</taxon>
        <taxon>Pseudomonadota</taxon>
        <taxon>Alphaproteobacteria</taxon>
        <taxon>Rhodobacterales</taxon>
        <taxon>Paracoccaceae</taxon>
        <taxon>Yoonia</taxon>
    </lineage>
</organism>
<evidence type="ECO:0000313" key="2">
    <source>
        <dbReference type="Proteomes" id="UP000198926"/>
    </source>
</evidence>